<comment type="caution">
    <text evidence="2">The sequence shown here is derived from an EMBL/GenBank/DDBJ whole genome shotgun (WGS) entry which is preliminary data.</text>
</comment>
<feature type="region of interest" description="Disordered" evidence="1">
    <location>
        <begin position="1"/>
        <end position="39"/>
    </location>
</feature>
<protein>
    <submittedName>
        <fullName evidence="2">Uncharacterized protein</fullName>
    </submittedName>
</protein>
<dbReference type="EMBL" id="SZYD01000014">
    <property type="protein sequence ID" value="KAD4178334.1"/>
    <property type="molecule type" value="Genomic_DNA"/>
</dbReference>
<dbReference type="AlphaFoldDB" id="A0A5N6MWS8"/>
<evidence type="ECO:0000313" key="3">
    <source>
        <dbReference type="Proteomes" id="UP000326396"/>
    </source>
</evidence>
<proteinExistence type="predicted"/>
<name>A0A5N6MWS8_9ASTR</name>
<dbReference type="OrthoDB" id="1730662at2759"/>
<accession>A0A5N6MWS8</accession>
<evidence type="ECO:0000313" key="2">
    <source>
        <dbReference type="EMBL" id="KAD4178334.1"/>
    </source>
</evidence>
<feature type="compositionally biased region" description="Polar residues" evidence="1">
    <location>
        <begin position="1"/>
        <end position="16"/>
    </location>
</feature>
<sequence length="180" mass="19620">MIFTKTNNSDLSPATTSDDRFRRVNSHRRRRRPTATRYGGGVGTMSRIVATTTVDTPISEPAVVDGIQAINKMLSTAAFLFGQEGVIMPPDTLPFVIKTLIDFLKIKSQGQPGFPFDTHPKLTKFSITCLLMFVLASVAEHFVSGPGFDPNTSVFPVIARLGKNTSLYSMVASLACLCFV</sequence>
<reference evidence="2 3" key="1">
    <citation type="submission" date="2019-05" db="EMBL/GenBank/DDBJ databases">
        <title>Mikania micrantha, genome provides insights into the molecular mechanism of rapid growth.</title>
        <authorList>
            <person name="Liu B."/>
        </authorList>
    </citation>
    <scope>NUCLEOTIDE SEQUENCE [LARGE SCALE GENOMIC DNA]</scope>
    <source>
        <strain evidence="2">NLD-2019</strain>
        <tissue evidence="2">Leaf</tissue>
    </source>
</reference>
<keyword evidence="3" id="KW-1185">Reference proteome</keyword>
<dbReference type="Proteomes" id="UP000326396">
    <property type="component" value="Linkage Group LG4"/>
</dbReference>
<evidence type="ECO:0000256" key="1">
    <source>
        <dbReference type="SAM" id="MobiDB-lite"/>
    </source>
</evidence>
<gene>
    <name evidence="2" type="ORF">E3N88_26925</name>
</gene>
<feature type="compositionally biased region" description="Basic residues" evidence="1">
    <location>
        <begin position="23"/>
        <end position="34"/>
    </location>
</feature>
<organism evidence="2 3">
    <name type="scientific">Mikania micrantha</name>
    <name type="common">bitter vine</name>
    <dbReference type="NCBI Taxonomy" id="192012"/>
    <lineage>
        <taxon>Eukaryota</taxon>
        <taxon>Viridiplantae</taxon>
        <taxon>Streptophyta</taxon>
        <taxon>Embryophyta</taxon>
        <taxon>Tracheophyta</taxon>
        <taxon>Spermatophyta</taxon>
        <taxon>Magnoliopsida</taxon>
        <taxon>eudicotyledons</taxon>
        <taxon>Gunneridae</taxon>
        <taxon>Pentapetalae</taxon>
        <taxon>asterids</taxon>
        <taxon>campanulids</taxon>
        <taxon>Asterales</taxon>
        <taxon>Asteraceae</taxon>
        <taxon>Asteroideae</taxon>
        <taxon>Heliantheae alliance</taxon>
        <taxon>Eupatorieae</taxon>
        <taxon>Mikania</taxon>
    </lineage>
</organism>